<feature type="region of interest" description="Disordered" evidence="1">
    <location>
        <begin position="547"/>
        <end position="569"/>
    </location>
</feature>
<keyword evidence="3" id="KW-1185">Reference proteome</keyword>
<dbReference type="EMBL" id="JAXAFJ010000009">
    <property type="protein sequence ID" value="MDX6807164.1"/>
    <property type="molecule type" value="Genomic_DNA"/>
</dbReference>
<name>A0ABU4RQP9_9HYPH</name>
<organism evidence="2 3">
    <name type="scientific">Terrihabitans rhizophilus</name>
    <dbReference type="NCBI Taxonomy" id="3092662"/>
    <lineage>
        <taxon>Bacteria</taxon>
        <taxon>Pseudomonadati</taxon>
        <taxon>Pseudomonadota</taxon>
        <taxon>Alphaproteobacteria</taxon>
        <taxon>Hyphomicrobiales</taxon>
        <taxon>Terrihabitans</taxon>
    </lineage>
</organism>
<comment type="caution">
    <text evidence="2">The sequence shown here is derived from an EMBL/GenBank/DDBJ whole genome shotgun (WGS) entry which is preliminary data.</text>
</comment>
<evidence type="ECO:0000256" key="1">
    <source>
        <dbReference type="SAM" id="MobiDB-lite"/>
    </source>
</evidence>
<evidence type="ECO:0000313" key="3">
    <source>
        <dbReference type="Proteomes" id="UP001274321"/>
    </source>
</evidence>
<protein>
    <recommendedName>
        <fullName evidence="4">Transglycosylase SLT domain-containing protein</fullName>
    </recommendedName>
</protein>
<gene>
    <name evidence="2" type="ORF">SCD90_13920</name>
</gene>
<evidence type="ECO:0008006" key="4">
    <source>
        <dbReference type="Google" id="ProtNLM"/>
    </source>
</evidence>
<dbReference type="Proteomes" id="UP001274321">
    <property type="component" value="Unassembled WGS sequence"/>
</dbReference>
<feature type="compositionally biased region" description="Low complexity" evidence="1">
    <location>
        <begin position="551"/>
        <end position="565"/>
    </location>
</feature>
<sequence>MALASLVVPMPHIPQQRGPNFLDALGASFEKKRAEAKDQATIEAVLAEAYPGQTQAPQQQSGGFLARLLSGGQQQPQVPQQQGGGVALPGMVGRSISTPASPQVAAAVLPTGGGARSNTLPQNGSADPYFQNVAMAESGGDNAARNSRSSAAGKFQMTGGTWSGLMQNYPQLGLTPDGRDDPAQQDVAMQALTSENIGALRNAGIDPTPGAKYAAHLLGGPTAPKVWQAPDNAPMSSLVSPEVIKANPFLGKMNAGLFRRFADAKAGGGRHADPETTASVGGGSAPFAQAQPLLGGGLSVNAARALLMNPGTRDMGMKLLTKQAEPQEFGFQVIDGNLLRLDPRTGTATSLGNYGKGEKPPEQPAVVREFQFAKENGYQGTFVEYQQGLKGGMSLRTNPDGSVEFVQGAGGGRPLTEAQSKDTVYLTRAAGALPILDQYGEKLANFTENAGGQVPVVGNYLKTPEYQQAEQAGTEFLQAILRKDTGAAITPQETAEYGKVYLPRPGDSQAVLVQKRASRQRAAQAIKLGLPPQSILAMETAGFDTSFSGVAPSPTQAPAGPQAAPNGSVAAPPAAVEFLRSNPGQRAAFDAKYGTGAAASVLGQ</sequence>
<proteinExistence type="predicted"/>
<reference evidence="2 3" key="1">
    <citation type="submission" date="2023-11" db="EMBL/GenBank/DDBJ databases">
        <authorList>
            <person name="Bao R."/>
        </authorList>
    </citation>
    <scope>NUCLEOTIDE SEQUENCE [LARGE SCALE GENOMIC DNA]</scope>
    <source>
        <strain evidence="2 3">PJ23</strain>
    </source>
</reference>
<evidence type="ECO:0000313" key="2">
    <source>
        <dbReference type="EMBL" id="MDX6807164.1"/>
    </source>
</evidence>
<accession>A0ABU4RQP9</accession>
<dbReference type="Gene3D" id="1.10.530.10">
    <property type="match status" value="1"/>
</dbReference>
<dbReference type="RefSeq" id="WP_319845286.1">
    <property type="nucleotide sequence ID" value="NZ_JAXAFJ010000009.1"/>
</dbReference>